<dbReference type="InterPro" id="IPR003170">
    <property type="entry name" value="MurB"/>
</dbReference>
<evidence type="ECO:0000256" key="17">
    <source>
        <dbReference type="HAMAP-Rule" id="MF_00037"/>
    </source>
</evidence>
<dbReference type="InterPro" id="IPR006094">
    <property type="entry name" value="Oxid_FAD_bind_N"/>
</dbReference>
<keyword evidence="10 17" id="KW-0521">NADP</keyword>
<dbReference type="PANTHER" id="PTHR21071">
    <property type="entry name" value="UDP-N-ACETYLENOLPYRUVOYLGLUCOSAMINE REDUCTASE"/>
    <property type="match status" value="1"/>
</dbReference>
<keyword evidence="14 17" id="KW-0131">Cell cycle</keyword>
<evidence type="ECO:0000256" key="5">
    <source>
        <dbReference type="ARBA" id="ARBA00010485"/>
    </source>
</evidence>
<dbReference type="Gene3D" id="3.30.465.10">
    <property type="match status" value="1"/>
</dbReference>
<evidence type="ECO:0000256" key="2">
    <source>
        <dbReference type="ARBA" id="ARBA00003921"/>
    </source>
</evidence>
<dbReference type="HAMAP" id="MF_00037">
    <property type="entry name" value="MurB"/>
    <property type="match status" value="1"/>
</dbReference>
<evidence type="ECO:0000256" key="16">
    <source>
        <dbReference type="ARBA" id="ARBA00048914"/>
    </source>
</evidence>
<dbReference type="GO" id="GO:0008360">
    <property type="term" value="P:regulation of cell shape"/>
    <property type="evidence" value="ECO:0007669"/>
    <property type="project" value="UniProtKB-KW"/>
</dbReference>
<comment type="function">
    <text evidence="2 17">Cell wall formation.</text>
</comment>
<evidence type="ECO:0000256" key="3">
    <source>
        <dbReference type="ARBA" id="ARBA00004496"/>
    </source>
</evidence>
<feature type="region of interest" description="Disordered" evidence="18">
    <location>
        <begin position="323"/>
        <end position="377"/>
    </location>
</feature>
<evidence type="ECO:0000256" key="12">
    <source>
        <dbReference type="ARBA" id="ARBA00022984"/>
    </source>
</evidence>
<comment type="cofactor">
    <cofactor evidence="1 17">
        <name>FAD</name>
        <dbReference type="ChEBI" id="CHEBI:57692"/>
    </cofactor>
</comment>
<keyword evidence="15 17" id="KW-0961">Cell wall biogenesis/degradation</keyword>
<dbReference type="GO" id="GO:0051301">
    <property type="term" value="P:cell division"/>
    <property type="evidence" value="ECO:0007669"/>
    <property type="project" value="UniProtKB-KW"/>
</dbReference>
<sequence>MDLASSAKNLSELCTFRVGGAIKRFYQSTDTADLTAAVALADRSKVPLLFLGGGSNTLPRDEGFDGMVIKDARNSVVVVTDPEDLTISWRDSCHPDNLPNPNSIGANSAIVRADAGVMWDDLVKYAVSQGFSGIEALSGIPGTVGAAPVQNIGAYGAEIGDVIIGLTAWDRVRSKICYLARRDMAFGYRDSILKRSRVALGGATGRWIVLGVDLELQRSTESSPVAYSQLAAALGVELGERAPLEAVRAAVLELRRGKGMVLDAADHDTWSAGSFFTNPIVPADSPILRGLPAEAPRWEVARPRSYEEIMAAMMPSVWRKNSGISGENGSAGGSVGETGSAGLERETGLKSRSSAGMASAAEPHCSEDDGRLTATDDCPTEIVGSAKGAVDAGSAKDVAVKLSAAWLIEHSGVPKGFALPESGAGVSTKHVLALTNRGGASAAEIRALADYVVSRVRETFEVELVPEPVIL</sequence>
<dbReference type="NCBIfam" id="NF010478">
    <property type="entry name" value="PRK13903.1"/>
    <property type="match status" value="1"/>
</dbReference>
<protein>
    <recommendedName>
        <fullName evidence="17">UDP-N-acetylenolpyruvoylglucosamine reductase</fullName>
        <ecNumber evidence="17">1.3.1.98</ecNumber>
    </recommendedName>
    <alternativeName>
        <fullName evidence="17">UDP-N-acetylmuramate dehydrogenase</fullName>
    </alternativeName>
</protein>
<gene>
    <name evidence="17" type="primary">murB</name>
    <name evidence="20" type="ORF">FYJ63_02010</name>
</gene>
<feature type="active site" evidence="17">
    <location>
        <position position="362"/>
    </location>
</feature>
<feature type="domain" description="FAD-binding PCMH-type" evidence="19">
    <location>
        <begin position="18"/>
        <end position="219"/>
    </location>
</feature>
<dbReference type="SUPFAM" id="SSF56176">
    <property type="entry name" value="FAD-binding/transporter-associated domain-like"/>
    <property type="match status" value="1"/>
</dbReference>
<feature type="active site" evidence="17">
    <location>
        <position position="189"/>
    </location>
</feature>
<feature type="active site" description="Proton donor" evidence="17">
    <location>
        <position position="274"/>
    </location>
</feature>
<keyword evidence="13 17" id="KW-0560">Oxidoreductase</keyword>
<dbReference type="EC" id="1.3.1.98" evidence="17"/>
<evidence type="ECO:0000256" key="9">
    <source>
        <dbReference type="ARBA" id="ARBA00022827"/>
    </source>
</evidence>
<dbReference type="GO" id="GO:0009252">
    <property type="term" value="P:peptidoglycan biosynthetic process"/>
    <property type="evidence" value="ECO:0007669"/>
    <property type="project" value="UniProtKB-UniRule"/>
</dbReference>
<evidence type="ECO:0000256" key="15">
    <source>
        <dbReference type="ARBA" id="ARBA00023316"/>
    </source>
</evidence>
<evidence type="ECO:0000313" key="21">
    <source>
        <dbReference type="Proteomes" id="UP000442535"/>
    </source>
</evidence>
<dbReference type="Pfam" id="PF01565">
    <property type="entry name" value="FAD_binding_4"/>
    <property type="match status" value="1"/>
</dbReference>
<comment type="pathway">
    <text evidence="4 17">Cell wall biogenesis; peptidoglycan biosynthesis.</text>
</comment>
<comment type="catalytic activity">
    <reaction evidence="16 17">
        <text>UDP-N-acetyl-alpha-D-muramate + NADP(+) = UDP-N-acetyl-3-O-(1-carboxyvinyl)-alpha-D-glucosamine + NADPH + H(+)</text>
        <dbReference type="Rhea" id="RHEA:12248"/>
        <dbReference type="ChEBI" id="CHEBI:15378"/>
        <dbReference type="ChEBI" id="CHEBI:57783"/>
        <dbReference type="ChEBI" id="CHEBI:58349"/>
        <dbReference type="ChEBI" id="CHEBI:68483"/>
        <dbReference type="ChEBI" id="CHEBI:70757"/>
        <dbReference type="EC" id="1.3.1.98"/>
    </reaction>
</comment>
<dbReference type="PANTHER" id="PTHR21071:SF4">
    <property type="entry name" value="UDP-N-ACETYLENOLPYRUVOYLGLUCOSAMINE REDUCTASE"/>
    <property type="match status" value="1"/>
</dbReference>
<evidence type="ECO:0000256" key="11">
    <source>
        <dbReference type="ARBA" id="ARBA00022960"/>
    </source>
</evidence>
<evidence type="ECO:0000256" key="13">
    <source>
        <dbReference type="ARBA" id="ARBA00023002"/>
    </source>
</evidence>
<dbReference type="EMBL" id="VUMY01000002">
    <property type="protein sequence ID" value="MST49036.1"/>
    <property type="molecule type" value="Genomic_DNA"/>
</dbReference>
<dbReference type="Gene3D" id="3.90.78.10">
    <property type="entry name" value="UDP-N-acetylenolpyruvoylglucosamine reductase, C-terminal domain"/>
    <property type="match status" value="1"/>
</dbReference>
<keyword evidence="8 17" id="KW-0285">Flavoprotein</keyword>
<dbReference type="GO" id="GO:0005829">
    <property type="term" value="C:cytosol"/>
    <property type="evidence" value="ECO:0007669"/>
    <property type="project" value="TreeGrafter"/>
</dbReference>
<keyword evidence="12 17" id="KW-0573">Peptidoglycan synthesis</keyword>
<evidence type="ECO:0000256" key="4">
    <source>
        <dbReference type="ARBA" id="ARBA00004752"/>
    </source>
</evidence>
<proteinExistence type="inferred from homology"/>
<evidence type="ECO:0000256" key="14">
    <source>
        <dbReference type="ARBA" id="ARBA00023306"/>
    </source>
</evidence>
<dbReference type="PROSITE" id="PS51387">
    <property type="entry name" value="FAD_PCMH"/>
    <property type="match status" value="1"/>
</dbReference>
<evidence type="ECO:0000256" key="7">
    <source>
        <dbReference type="ARBA" id="ARBA00022618"/>
    </source>
</evidence>
<dbReference type="GO" id="GO:0008762">
    <property type="term" value="F:UDP-N-acetylmuramate dehydrogenase activity"/>
    <property type="evidence" value="ECO:0007669"/>
    <property type="project" value="UniProtKB-UniRule"/>
</dbReference>
<evidence type="ECO:0000313" key="20">
    <source>
        <dbReference type="EMBL" id="MST49036.1"/>
    </source>
</evidence>
<dbReference type="RefSeq" id="WP_154543301.1">
    <property type="nucleotide sequence ID" value="NZ_VUMY01000002.1"/>
</dbReference>
<keyword evidence="7 17" id="KW-0132">Cell division</keyword>
<dbReference type="InterPro" id="IPR036318">
    <property type="entry name" value="FAD-bd_PCMH-like_sf"/>
</dbReference>
<evidence type="ECO:0000256" key="6">
    <source>
        <dbReference type="ARBA" id="ARBA00022490"/>
    </source>
</evidence>
<accession>A0A7K0K0M3</accession>
<dbReference type="InterPro" id="IPR016166">
    <property type="entry name" value="FAD-bd_PCMH"/>
</dbReference>
<organism evidence="20 21">
    <name type="scientific">Mobiluncus porci</name>
    <dbReference type="NCBI Taxonomy" id="2652278"/>
    <lineage>
        <taxon>Bacteria</taxon>
        <taxon>Bacillati</taxon>
        <taxon>Actinomycetota</taxon>
        <taxon>Actinomycetes</taxon>
        <taxon>Actinomycetales</taxon>
        <taxon>Actinomycetaceae</taxon>
        <taxon>Mobiluncus</taxon>
    </lineage>
</organism>
<dbReference type="InterPro" id="IPR016169">
    <property type="entry name" value="FAD-bd_PCMH_sub2"/>
</dbReference>
<dbReference type="InterPro" id="IPR011601">
    <property type="entry name" value="MurB_C"/>
</dbReference>
<reference evidence="20 21" key="1">
    <citation type="submission" date="2019-08" db="EMBL/GenBank/DDBJ databases">
        <title>In-depth cultivation of the pig gut microbiome towards novel bacterial diversity and tailored functional studies.</title>
        <authorList>
            <person name="Wylensek D."/>
            <person name="Hitch T.C.A."/>
            <person name="Clavel T."/>
        </authorList>
    </citation>
    <scope>NUCLEOTIDE SEQUENCE [LARGE SCALE GENOMIC DNA]</scope>
    <source>
        <strain evidence="20 21">RF-GAM-744-WT-7</strain>
    </source>
</reference>
<keyword evidence="6 17" id="KW-0963">Cytoplasm</keyword>
<dbReference type="Proteomes" id="UP000442535">
    <property type="component" value="Unassembled WGS sequence"/>
</dbReference>
<dbReference type="GO" id="GO:0071949">
    <property type="term" value="F:FAD binding"/>
    <property type="evidence" value="ECO:0007669"/>
    <property type="project" value="InterPro"/>
</dbReference>
<dbReference type="Pfam" id="PF02873">
    <property type="entry name" value="MurB_C"/>
    <property type="match status" value="1"/>
</dbReference>
<comment type="similarity">
    <text evidence="5 17">Belongs to the MurB family.</text>
</comment>
<evidence type="ECO:0000259" key="19">
    <source>
        <dbReference type="PROSITE" id="PS51387"/>
    </source>
</evidence>
<comment type="caution">
    <text evidence="20">The sequence shown here is derived from an EMBL/GenBank/DDBJ whole genome shotgun (WGS) entry which is preliminary data.</text>
</comment>
<keyword evidence="9 17" id="KW-0274">FAD</keyword>
<keyword evidence="11 17" id="KW-0133">Cell shape</keyword>
<dbReference type="AlphaFoldDB" id="A0A7K0K0M3"/>
<dbReference type="GO" id="GO:0071555">
    <property type="term" value="P:cell wall organization"/>
    <property type="evidence" value="ECO:0007669"/>
    <property type="project" value="UniProtKB-KW"/>
</dbReference>
<keyword evidence="21" id="KW-1185">Reference proteome</keyword>
<comment type="subcellular location">
    <subcellularLocation>
        <location evidence="3 17">Cytoplasm</location>
    </subcellularLocation>
</comment>
<evidence type="ECO:0000256" key="10">
    <source>
        <dbReference type="ARBA" id="ARBA00022857"/>
    </source>
</evidence>
<dbReference type="SUPFAM" id="SSF56194">
    <property type="entry name" value="Uridine diphospho-N-Acetylenolpyruvylglucosamine reductase, MurB, C-terminal domain"/>
    <property type="match status" value="1"/>
</dbReference>
<evidence type="ECO:0000256" key="1">
    <source>
        <dbReference type="ARBA" id="ARBA00001974"/>
    </source>
</evidence>
<evidence type="ECO:0000256" key="18">
    <source>
        <dbReference type="SAM" id="MobiDB-lite"/>
    </source>
</evidence>
<dbReference type="InterPro" id="IPR036635">
    <property type="entry name" value="MurB_C_sf"/>
</dbReference>
<dbReference type="InterPro" id="IPR016167">
    <property type="entry name" value="FAD-bd_PCMH_sub1"/>
</dbReference>
<name>A0A7K0K0M3_9ACTO</name>
<evidence type="ECO:0000256" key="8">
    <source>
        <dbReference type="ARBA" id="ARBA00022630"/>
    </source>
</evidence>
<dbReference type="Gene3D" id="3.30.43.10">
    <property type="entry name" value="Uridine Diphospho-n-acetylenolpyruvylglucosamine Reductase, domain 2"/>
    <property type="match status" value="1"/>
</dbReference>
<dbReference type="UniPathway" id="UPA00219"/>